<dbReference type="PROSITE" id="PS00018">
    <property type="entry name" value="EF_HAND_1"/>
    <property type="match status" value="1"/>
</dbReference>
<dbReference type="PANTHER" id="PTHR46741">
    <property type="entry name" value="OS09G0413600 PROTEIN"/>
    <property type="match status" value="1"/>
</dbReference>
<dbReference type="PANTHER" id="PTHR46741:SF2">
    <property type="entry name" value="RIBOSOMAL PROTEIN L34AE"/>
    <property type="match status" value="1"/>
</dbReference>
<proteinExistence type="predicted"/>
<feature type="region of interest" description="Disordered" evidence="2">
    <location>
        <begin position="310"/>
        <end position="329"/>
    </location>
</feature>
<evidence type="ECO:0000313" key="4">
    <source>
        <dbReference type="Proteomes" id="UP000325081"/>
    </source>
</evidence>
<organism evidence="3 4">
    <name type="scientific">Striga asiatica</name>
    <name type="common">Asiatic witchweed</name>
    <name type="synonym">Buchnera asiatica</name>
    <dbReference type="NCBI Taxonomy" id="4170"/>
    <lineage>
        <taxon>Eukaryota</taxon>
        <taxon>Viridiplantae</taxon>
        <taxon>Streptophyta</taxon>
        <taxon>Embryophyta</taxon>
        <taxon>Tracheophyta</taxon>
        <taxon>Spermatophyta</taxon>
        <taxon>Magnoliopsida</taxon>
        <taxon>eudicotyledons</taxon>
        <taxon>Gunneridae</taxon>
        <taxon>Pentapetalae</taxon>
        <taxon>asterids</taxon>
        <taxon>lamiids</taxon>
        <taxon>Lamiales</taxon>
        <taxon>Orobanchaceae</taxon>
        <taxon>Buchnereae</taxon>
        <taxon>Striga</taxon>
    </lineage>
</organism>
<dbReference type="InterPro" id="IPR012870">
    <property type="entry name" value="DUF1666"/>
</dbReference>
<evidence type="ECO:0000256" key="2">
    <source>
        <dbReference type="SAM" id="MobiDB-lite"/>
    </source>
</evidence>
<dbReference type="InterPro" id="IPR018247">
    <property type="entry name" value="EF_Hand_1_Ca_BS"/>
</dbReference>
<evidence type="ECO:0000313" key="3">
    <source>
        <dbReference type="EMBL" id="GER50490.1"/>
    </source>
</evidence>
<feature type="region of interest" description="Disordered" evidence="2">
    <location>
        <begin position="252"/>
        <end position="305"/>
    </location>
</feature>
<accession>A0A5A7QYL8</accession>
<evidence type="ECO:0008006" key="5">
    <source>
        <dbReference type="Google" id="ProtNLM"/>
    </source>
</evidence>
<feature type="compositionally biased region" description="Basic and acidic residues" evidence="2">
    <location>
        <begin position="339"/>
        <end position="348"/>
    </location>
</feature>
<evidence type="ECO:0000256" key="1">
    <source>
        <dbReference type="SAM" id="Coils"/>
    </source>
</evidence>
<dbReference type="AlphaFoldDB" id="A0A5A7QYL8"/>
<keyword evidence="4" id="KW-1185">Reference proteome</keyword>
<feature type="region of interest" description="Disordered" evidence="2">
    <location>
        <begin position="339"/>
        <end position="358"/>
    </location>
</feature>
<feature type="coiled-coil region" evidence="1">
    <location>
        <begin position="358"/>
        <end position="385"/>
    </location>
</feature>
<feature type="non-terminal residue" evidence="3">
    <location>
        <position position="724"/>
    </location>
</feature>
<keyword evidence="1" id="KW-0175">Coiled coil</keyword>
<protein>
    <recommendedName>
        <fullName evidence="5">Ribosomal protein L34Ae</fullName>
    </recommendedName>
</protein>
<dbReference type="Proteomes" id="UP000325081">
    <property type="component" value="Unassembled WGS sequence"/>
</dbReference>
<dbReference type="Pfam" id="PF07891">
    <property type="entry name" value="DUF1666"/>
    <property type="match status" value="1"/>
</dbReference>
<gene>
    <name evidence="3" type="ORF">STAS_27798</name>
</gene>
<feature type="compositionally biased region" description="Low complexity" evidence="2">
    <location>
        <begin position="319"/>
        <end position="329"/>
    </location>
</feature>
<feature type="region of interest" description="Disordered" evidence="2">
    <location>
        <begin position="204"/>
        <end position="239"/>
    </location>
</feature>
<dbReference type="EMBL" id="BKCP01009292">
    <property type="protein sequence ID" value="GER50490.1"/>
    <property type="molecule type" value="Genomic_DNA"/>
</dbReference>
<feature type="compositionally biased region" description="Acidic residues" evidence="2">
    <location>
        <begin position="293"/>
        <end position="304"/>
    </location>
</feature>
<reference evidence="4" key="1">
    <citation type="journal article" date="2019" name="Curr. Biol.">
        <title>Genome Sequence of Striga asiatica Provides Insight into the Evolution of Plant Parasitism.</title>
        <authorList>
            <person name="Yoshida S."/>
            <person name="Kim S."/>
            <person name="Wafula E.K."/>
            <person name="Tanskanen J."/>
            <person name="Kim Y.M."/>
            <person name="Honaas L."/>
            <person name="Yang Z."/>
            <person name="Spallek T."/>
            <person name="Conn C.E."/>
            <person name="Ichihashi Y."/>
            <person name="Cheong K."/>
            <person name="Cui S."/>
            <person name="Der J.P."/>
            <person name="Gundlach H."/>
            <person name="Jiao Y."/>
            <person name="Hori C."/>
            <person name="Ishida J.K."/>
            <person name="Kasahara H."/>
            <person name="Kiba T."/>
            <person name="Kim M.S."/>
            <person name="Koo N."/>
            <person name="Laohavisit A."/>
            <person name="Lee Y.H."/>
            <person name="Lumba S."/>
            <person name="McCourt P."/>
            <person name="Mortimer J.C."/>
            <person name="Mutuku J.M."/>
            <person name="Nomura T."/>
            <person name="Sasaki-Sekimoto Y."/>
            <person name="Seto Y."/>
            <person name="Wang Y."/>
            <person name="Wakatake T."/>
            <person name="Sakakibara H."/>
            <person name="Demura T."/>
            <person name="Yamaguchi S."/>
            <person name="Yoneyama K."/>
            <person name="Manabe R.I."/>
            <person name="Nelson D.C."/>
            <person name="Schulman A.H."/>
            <person name="Timko M.P."/>
            <person name="dePamphilis C.W."/>
            <person name="Choi D."/>
            <person name="Shirasu K."/>
        </authorList>
    </citation>
    <scope>NUCLEOTIDE SEQUENCE [LARGE SCALE GENOMIC DNA]</scope>
    <source>
        <strain evidence="4">cv. UVA1</strain>
    </source>
</reference>
<comment type="caution">
    <text evidence="3">The sequence shown here is derived from an EMBL/GenBank/DDBJ whole genome shotgun (WGS) entry which is preliminary data.</text>
</comment>
<sequence>MAGFSSLFLCQKLVYLIHAVIRFVFSSVFRIRLKAAQESGVLDKDGKKIDFLEPEDGAECGDFGVWSEEEEEDEPEEICLKFKFPTFEEFSKTHEGIGNYSKFERAIVDEMEDFVVKEEIDDTGGFITDGNFDEEFDRTGGGHEEGEEILVVDGDENKKTGAKIEYRETLDEEFVPTGEKGEKIQVFDEKSGAKIEFQENSERKVQTVVQDEDELTDDENHLSSDKISMITDSDSDSTSFERIRSVMTRLVDPQTDGFLSDGDFGVEPPESENEKTETFSELSIFDENRDSSDDFSDEDSDIMDELAKLEEEGSDSKNPDSSSSGFLSFDDFNEKFETNGDEKVEKSSLNDFSEDDDAEEELESLWEHQELIEQLKMELKKVRATGLPTILEESESPKLMEDLKPWKIDEFQREKNCSAGLHKFYKSYREKMRKFDIINYQKMYAMGFLQLKDPMKSVSTHKPSPPTLKSLVSQNLWLFKHKIHGTDPMKKFVQELQGDLEAVYVGQTSLSWEILHWQYEKVLDLWEESGPSGARTYNEVAGEFQQFQVLVQRFLEDEPFQGPRVQNYVKTRCAVRNLLQVPIIREDKRKVRTKATGEYFITTEMLVEMVEESIRIFWRFVRADKDCSIASLNNSHKRTPELSSPEDLESENCILRKFRQCREDESEDQVLYFFSQVDMKLVCRVLNMSKITREQLIWCRNKLNRISFVNRRIHVEPAFLLFPC</sequence>
<name>A0A5A7QYL8_STRAF</name>
<dbReference type="OrthoDB" id="772197at2759"/>
<feature type="compositionally biased region" description="Low complexity" evidence="2">
    <location>
        <begin position="225"/>
        <end position="238"/>
    </location>
</feature>